<evidence type="ECO:0000313" key="4">
    <source>
        <dbReference type="EMBL" id="KFF20406.1"/>
    </source>
</evidence>
<sequence length="312" mass="35197">MESKIESGLFGLAIGDALGVPVEFYSRASLKENPVSDMIGYGTHYQPLGTWSDDSSLAFCLAESLCSGFDLSDIARNFVKWYSTELWTPHGQVFDIGIATRNAIHNIAKGHEAEFCGGFEEKDNGNGSLMRILPLVFYLKDKEDIEIIYQKVKAVSSITHAHFRSVFACFIYVIYCLEILKGKEKVEAYKEMQHIVSKFLRDKKFNPIEIQLFDRILKDDISKYSEEEIHSSGYVLHSLEASFWCFFNSNSYEETVLKAVNLGGDTDTTAAIAGGLAGMYYGIENIPKKWIENLVRTNDIKDLAERLSKNIN</sequence>
<dbReference type="Pfam" id="PF03747">
    <property type="entry name" value="ADP_ribosyl_GH"/>
    <property type="match status" value="1"/>
</dbReference>
<comment type="caution">
    <text evidence="4">The sequence shown here is derived from an EMBL/GenBank/DDBJ whole genome shotgun (WGS) entry which is preliminary data.</text>
</comment>
<feature type="binding site" evidence="3">
    <location>
        <position position="267"/>
    </location>
    <ligand>
        <name>Mg(2+)</name>
        <dbReference type="ChEBI" id="CHEBI:18420"/>
        <label>1</label>
    </ligand>
</feature>
<keyword evidence="7" id="KW-1185">Reference proteome</keyword>
<evidence type="ECO:0000256" key="2">
    <source>
        <dbReference type="ARBA" id="ARBA00022801"/>
    </source>
</evidence>
<dbReference type="Proteomes" id="UP000028712">
    <property type="component" value="Unassembled WGS sequence"/>
</dbReference>
<gene>
    <name evidence="5" type="ORF">B0A62_00470</name>
    <name evidence="4" type="ORF">IW20_01195</name>
</gene>
<organism evidence="4 6">
    <name type="scientific">Flavobacterium hydatis</name>
    <name type="common">Cytophaga aquatilis</name>
    <dbReference type="NCBI Taxonomy" id="991"/>
    <lineage>
        <taxon>Bacteria</taxon>
        <taxon>Pseudomonadati</taxon>
        <taxon>Bacteroidota</taxon>
        <taxon>Flavobacteriia</taxon>
        <taxon>Flavobacteriales</taxon>
        <taxon>Flavobacteriaceae</taxon>
        <taxon>Flavobacterium</taxon>
    </lineage>
</organism>
<evidence type="ECO:0000313" key="6">
    <source>
        <dbReference type="Proteomes" id="UP000028712"/>
    </source>
</evidence>
<dbReference type="SUPFAM" id="SSF101478">
    <property type="entry name" value="ADP-ribosylglycohydrolase"/>
    <property type="match status" value="1"/>
</dbReference>
<accession>A0A086AUP2</accession>
<protein>
    <submittedName>
        <fullName evidence="4">Crystallin</fullName>
    </submittedName>
</protein>
<comment type="cofactor">
    <cofactor evidence="3">
        <name>Mg(2+)</name>
        <dbReference type="ChEBI" id="CHEBI:18420"/>
    </cofactor>
    <text evidence="3">Binds 2 magnesium ions per subunit.</text>
</comment>
<dbReference type="eggNOG" id="COG1397">
    <property type="taxonomic scope" value="Bacteria"/>
</dbReference>
<dbReference type="PANTHER" id="PTHR16222">
    <property type="entry name" value="ADP-RIBOSYLGLYCOHYDROLASE"/>
    <property type="match status" value="1"/>
</dbReference>
<dbReference type="OrthoDB" id="9798107at2"/>
<comment type="similarity">
    <text evidence="1">Belongs to the ADP-ribosylglycohydrolase family.</text>
</comment>
<evidence type="ECO:0000313" key="5">
    <source>
        <dbReference type="EMBL" id="OXA98308.1"/>
    </source>
</evidence>
<dbReference type="EMBL" id="MUGY01000001">
    <property type="protein sequence ID" value="OXA98308.1"/>
    <property type="molecule type" value="Genomic_DNA"/>
</dbReference>
<dbReference type="InterPro" id="IPR050792">
    <property type="entry name" value="ADP-ribosylglycohydrolase"/>
</dbReference>
<name>A0A086AUP2_FLAHY</name>
<feature type="binding site" evidence="3">
    <location>
        <position position="54"/>
    </location>
    <ligand>
        <name>Mg(2+)</name>
        <dbReference type="ChEBI" id="CHEBI:18420"/>
        <label>1</label>
    </ligand>
</feature>
<evidence type="ECO:0000313" key="7">
    <source>
        <dbReference type="Proteomes" id="UP000198424"/>
    </source>
</evidence>
<keyword evidence="3" id="KW-0460">Magnesium</keyword>
<dbReference type="GO" id="GO:0046872">
    <property type="term" value="F:metal ion binding"/>
    <property type="evidence" value="ECO:0007669"/>
    <property type="project" value="UniProtKB-KW"/>
</dbReference>
<feature type="binding site" evidence="3">
    <location>
        <position position="265"/>
    </location>
    <ligand>
        <name>Mg(2+)</name>
        <dbReference type="ChEBI" id="CHEBI:18420"/>
        <label>1</label>
    </ligand>
</feature>
<dbReference type="PANTHER" id="PTHR16222:SF24">
    <property type="entry name" value="ADP-RIBOSYLHYDROLASE ARH3"/>
    <property type="match status" value="1"/>
</dbReference>
<dbReference type="Gene3D" id="1.10.4080.10">
    <property type="entry name" value="ADP-ribosylation/Crystallin J1"/>
    <property type="match status" value="1"/>
</dbReference>
<dbReference type="GO" id="GO:0016787">
    <property type="term" value="F:hydrolase activity"/>
    <property type="evidence" value="ECO:0007669"/>
    <property type="project" value="UniProtKB-KW"/>
</dbReference>
<feature type="binding site" evidence="3">
    <location>
        <position position="53"/>
    </location>
    <ligand>
        <name>Mg(2+)</name>
        <dbReference type="ChEBI" id="CHEBI:18420"/>
        <label>1</label>
    </ligand>
</feature>
<dbReference type="Proteomes" id="UP000198424">
    <property type="component" value="Unassembled WGS sequence"/>
</dbReference>
<dbReference type="AlphaFoldDB" id="A0A086AUP2"/>
<evidence type="ECO:0000256" key="3">
    <source>
        <dbReference type="PIRSR" id="PIRSR605502-1"/>
    </source>
</evidence>
<feature type="binding site" evidence="3">
    <location>
        <position position="52"/>
    </location>
    <ligand>
        <name>Mg(2+)</name>
        <dbReference type="ChEBI" id="CHEBI:18420"/>
        <label>1</label>
    </ligand>
</feature>
<reference evidence="5 7" key="2">
    <citation type="submission" date="2016-11" db="EMBL/GenBank/DDBJ databases">
        <title>Whole genomes of Flavobacteriaceae.</title>
        <authorList>
            <person name="Stine C."/>
            <person name="Li C."/>
            <person name="Tadesse D."/>
        </authorList>
    </citation>
    <scope>NUCLEOTIDE SEQUENCE [LARGE SCALE GENOMIC DNA]</scope>
    <source>
        <strain evidence="5 7">ATCC 29551</strain>
    </source>
</reference>
<reference evidence="4 6" key="1">
    <citation type="submission" date="2014-07" db="EMBL/GenBank/DDBJ databases">
        <title>Genome of Flavobacterium hydatis DSM 2063.</title>
        <authorList>
            <person name="Pipes S.E."/>
            <person name="Stropko S.J."/>
            <person name="Newman J.D."/>
        </authorList>
    </citation>
    <scope>NUCLEOTIDE SEQUENCE [LARGE SCALE GENOMIC DNA]</scope>
    <source>
        <strain evidence="4 6">DSM 2063</strain>
    </source>
</reference>
<keyword evidence="2" id="KW-0378">Hydrolase</keyword>
<dbReference type="EMBL" id="JPRM01000001">
    <property type="protein sequence ID" value="KFF20406.1"/>
    <property type="molecule type" value="Genomic_DNA"/>
</dbReference>
<feature type="binding site" evidence="3">
    <location>
        <position position="268"/>
    </location>
    <ligand>
        <name>Mg(2+)</name>
        <dbReference type="ChEBI" id="CHEBI:18420"/>
        <label>1</label>
    </ligand>
</feature>
<dbReference type="RefSeq" id="WP_035617702.1">
    <property type="nucleotide sequence ID" value="NZ_JBEWQG010000004.1"/>
</dbReference>
<evidence type="ECO:0000256" key="1">
    <source>
        <dbReference type="ARBA" id="ARBA00010702"/>
    </source>
</evidence>
<dbReference type="InterPro" id="IPR005502">
    <property type="entry name" value="Ribosyl_crysJ1"/>
</dbReference>
<dbReference type="STRING" id="991.IW20_01195"/>
<keyword evidence="3" id="KW-0479">Metal-binding</keyword>
<dbReference type="InterPro" id="IPR036705">
    <property type="entry name" value="Ribosyl_crysJ1_sf"/>
</dbReference>
<proteinExistence type="inferred from homology"/>